<comment type="caution">
    <text evidence="3">The sequence shown here is derived from an EMBL/GenBank/DDBJ whole genome shotgun (WGS) entry which is preliminary data.</text>
</comment>
<proteinExistence type="predicted"/>
<keyword evidence="1" id="KW-0732">Signal</keyword>
<evidence type="ECO:0000259" key="2">
    <source>
        <dbReference type="Pfam" id="PF04195"/>
    </source>
</evidence>
<organism evidence="3 4">
    <name type="scientific">Musa balbisiana</name>
    <name type="common">Banana</name>
    <dbReference type="NCBI Taxonomy" id="52838"/>
    <lineage>
        <taxon>Eukaryota</taxon>
        <taxon>Viridiplantae</taxon>
        <taxon>Streptophyta</taxon>
        <taxon>Embryophyta</taxon>
        <taxon>Tracheophyta</taxon>
        <taxon>Spermatophyta</taxon>
        <taxon>Magnoliopsida</taxon>
        <taxon>Liliopsida</taxon>
        <taxon>Zingiberales</taxon>
        <taxon>Musaceae</taxon>
        <taxon>Musa</taxon>
    </lineage>
</organism>
<feature type="chain" id="PRO_5020517383" description="Transposase (putative) gypsy type domain-containing protein" evidence="1">
    <location>
        <begin position="21"/>
        <end position="256"/>
    </location>
</feature>
<reference evidence="3 4" key="1">
    <citation type="journal article" date="2019" name="Nat. Plants">
        <title>Genome sequencing of Musa balbisiana reveals subgenome evolution and function divergence in polyploid bananas.</title>
        <authorList>
            <person name="Yao X."/>
        </authorList>
    </citation>
    <scope>NUCLEOTIDE SEQUENCE [LARGE SCALE GENOMIC DNA]</scope>
    <source>
        <strain evidence="4">cv. DH-PKW</strain>
        <tissue evidence="3">Leaves</tissue>
    </source>
</reference>
<feature type="signal peptide" evidence="1">
    <location>
        <begin position="1"/>
        <end position="20"/>
    </location>
</feature>
<gene>
    <name evidence="3" type="ORF">C4D60_Mb01t23140</name>
</gene>
<sequence length="256" mass="28426">MTCSWPLACFLTCIYSAASSDRVAPTESVVLLPPPKFGKDDLHFPSPLHARFAPALLTFPFNNVGEKTLPPSPSSSSDEKAARALKALMWPHDLDSTVSESSLGYLRGCYGISEEFVLIAPEPGQRAYDPIPKGFALTLDAIEAGLRLPLHPIISSCVSWWRISPSQMASNSWRYLVAFLGECHYANITPTRSLFLSCFRLSKGSGGYYMSARPGFRGCFFYVCRLEGWSFGLRWAARMIDNTAPALNDKERRDLR</sequence>
<feature type="domain" description="Transposase (putative) gypsy type" evidence="2">
    <location>
        <begin position="139"/>
        <end position="201"/>
    </location>
</feature>
<dbReference type="Pfam" id="PF04195">
    <property type="entry name" value="Transposase_28"/>
    <property type="match status" value="1"/>
</dbReference>
<evidence type="ECO:0000256" key="1">
    <source>
        <dbReference type="SAM" id="SignalP"/>
    </source>
</evidence>
<dbReference type="InterPro" id="IPR007321">
    <property type="entry name" value="Transposase_28"/>
</dbReference>
<name>A0A4S8JPH4_MUSBA</name>
<protein>
    <recommendedName>
        <fullName evidence="2">Transposase (putative) gypsy type domain-containing protein</fullName>
    </recommendedName>
</protein>
<accession>A0A4S8JPH4</accession>
<keyword evidence="4" id="KW-1185">Reference proteome</keyword>
<evidence type="ECO:0000313" key="4">
    <source>
        <dbReference type="Proteomes" id="UP000317650"/>
    </source>
</evidence>
<dbReference type="EMBL" id="PYDT01000004">
    <property type="protein sequence ID" value="THU64121.1"/>
    <property type="molecule type" value="Genomic_DNA"/>
</dbReference>
<dbReference type="STRING" id="52838.A0A4S8JPH4"/>
<dbReference type="Proteomes" id="UP000317650">
    <property type="component" value="Chromosome 1"/>
</dbReference>
<dbReference type="AlphaFoldDB" id="A0A4S8JPH4"/>
<evidence type="ECO:0000313" key="3">
    <source>
        <dbReference type="EMBL" id="THU64121.1"/>
    </source>
</evidence>